<keyword evidence="9" id="KW-1185">Reference proteome</keyword>
<comment type="subcellular location">
    <subcellularLocation>
        <location evidence="1">Cell membrane</location>
        <topology evidence="1">Peripheral membrane protein</topology>
    </subcellularLocation>
</comment>
<dbReference type="GO" id="GO:0046677">
    <property type="term" value="P:response to antibiotic"/>
    <property type="evidence" value="ECO:0007669"/>
    <property type="project" value="UniProtKB-KW"/>
</dbReference>
<evidence type="ECO:0000256" key="6">
    <source>
        <dbReference type="ARBA" id="ARBA00023251"/>
    </source>
</evidence>
<evidence type="ECO:0000256" key="5">
    <source>
        <dbReference type="ARBA" id="ARBA00022840"/>
    </source>
</evidence>
<evidence type="ECO:0000256" key="1">
    <source>
        <dbReference type="ARBA" id="ARBA00004202"/>
    </source>
</evidence>
<organism evidence="8 9">
    <name type="scientific">Gordonia hirsuta DSM 44140 = NBRC 16056</name>
    <dbReference type="NCBI Taxonomy" id="1121927"/>
    <lineage>
        <taxon>Bacteria</taxon>
        <taxon>Bacillati</taxon>
        <taxon>Actinomycetota</taxon>
        <taxon>Actinomycetes</taxon>
        <taxon>Mycobacteriales</taxon>
        <taxon>Gordoniaceae</taxon>
        <taxon>Gordonia</taxon>
    </lineage>
</organism>
<comment type="similarity">
    <text evidence="2">Belongs to the ABC transporter superfamily.</text>
</comment>
<keyword evidence="6" id="KW-0046">Antibiotic resistance</keyword>
<dbReference type="PANTHER" id="PTHR42711:SF5">
    <property type="entry name" value="ABC TRANSPORTER ATP-BINDING PROTEIN NATA"/>
    <property type="match status" value="1"/>
</dbReference>
<comment type="caution">
    <text evidence="8">The sequence shown here is derived from an EMBL/GenBank/DDBJ whole genome shotgun (WGS) entry which is preliminary data.</text>
</comment>
<dbReference type="PANTHER" id="PTHR42711">
    <property type="entry name" value="ABC TRANSPORTER ATP-BINDING PROTEIN"/>
    <property type="match status" value="1"/>
</dbReference>
<protein>
    <submittedName>
        <fullName evidence="8">Putative ABC transporter ATP-binding protein</fullName>
    </submittedName>
</protein>
<dbReference type="InterPro" id="IPR003439">
    <property type="entry name" value="ABC_transporter-like_ATP-bd"/>
</dbReference>
<dbReference type="Gene3D" id="3.40.50.300">
    <property type="entry name" value="P-loop containing nucleotide triphosphate hydrolases"/>
    <property type="match status" value="1"/>
</dbReference>
<evidence type="ECO:0000259" key="7">
    <source>
        <dbReference type="PROSITE" id="PS50893"/>
    </source>
</evidence>
<feature type="domain" description="ABC transporter" evidence="7">
    <location>
        <begin position="2"/>
        <end position="229"/>
    </location>
</feature>
<evidence type="ECO:0000256" key="4">
    <source>
        <dbReference type="ARBA" id="ARBA00022741"/>
    </source>
</evidence>
<dbReference type="GO" id="GO:0005886">
    <property type="term" value="C:plasma membrane"/>
    <property type="evidence" value="ECO:0007669"/>
    <property type="project" value="UniProtKB-SubCell"/>
</dbReference>
<sequence>MIEVSGLVKHFGKFVAVDGLDLRVPAGAITGFLGPNGSGKSTVIRVLLGLLRYDAGTVRVFGGEPRRDAVQIHRRLAYVPGDVALWPQLTGGECIDLLLSVRGVADSASTRRDELIERFALDPTKKTDAYSKGNRQKVAIIAALAAPCDLLLLDEPTSGLDPVMTRMFIEEVRARAEDGAAVLMSSHLLAEVEQLCTTVTLIAEGRTVQAGTLDQLRHLRRSRVVATVPAAARQRLAATDWVHDLQTAPVRQARIEARFTVDADHLGRVAGLLADLAPRTLSIEPPSLEELFLHTYSAAAR</sequence>
<evidence type="ECO:0000313" key="8">
    <source>
        <dbReference type="EMBL" id="GAC57532.1"/>
    </source>
</evidence>
<dbReference type="GO" id="GO:0005524">
    <property type="term" value="F:ATP binding"/>
    <property type="evidence" value="ECO:0007669"/>
    <property type="project" value="UniProtKB-KW"/>
</dbReference>
<keyword evidence="5 8" id="KW-0067">ATP-binding</keyword>
<evidence type="ECO:0000313" key="9">
    <source>
        <dbReference type="Proteomes" id="UP000053405"/>
    </source>
</evidence>
<dbReference type="SUPFAM" id="SSF52540">
    <property type="entry name" value="P-loop containing nucleoside triphosphate hydrolases"/>
    <property type="match status" value="1"/>
</dbReference>
<dbReference type="PROSITE" id="PS50893">
    <property type="entry name" value="ABC_TRANSPORTER_2"/>
    <property type="match status" value="1"/>
</dbReference>
<accession>L7LBU4</accession>
<dbReference type="AlphaFoldDB" id="L7LBU4"/>
<dbReference type="InterPro" id="IPR003593">
    <property type="entry name" value="AAA+_ATPase"/>
</dbReference>
<dbReference type="SMART" id="SM00382">
    <property type="entry name" value="AAA"/>
    <property type="match status" value="1"/>
</dbReference>
<dbReference type="PROSITE" id="PS00211">
    <property type="entry name" value="ABC_TRANSPORTER_1"/>
    <property type="match status" value="1"/>
</dbReference>
<keyword evidence="4" id="KW-0547">Nucleotide-binding</keyword>
<dbReference type="STRING" id="1121927.GOHSU_21_00240"/>
<dbReference type="EMBL" id="BANT01000021">
    <property type="protein sequence ID" value="GAC57532.1"/>
    <property type="molecule type" value="Genomic_DNA"/>
</dbReference>
<dbReference type="InterPro" id="IPR027417">
    <property type="entry name" value="P-loop_NTPase"/>
</dbReference>
<name>L7LBU4_9ACTN</name>
<evidence type="ECO:0000256" key="3">
    <source>
        <dbReference type="ARBA" id="ARBA00022448"/>
    </source>
</evidence>
<dbReference type="Pfam" id="PF00005">
    <property type="entry name" value="ABC_tran"/>
    <property type="match status" value="1"/>
</dbReference>
<dbReference type="InterPro" id="IPR017871">
    <property type="entry name" value="ABC_transporter-like_CS"/>
</dbReference>
<dbReference type="InterPro" id="IPR050763">
    <property type="entry name" value="ABC_transporter_ATP-binding"/>
</dbReference>
<dbReference type="eggNOG" id="COG1131">
    <property type="taxonomic scope" value="Bacteria"/>
</dbReference>
<dbReference type="GO" id="GO:0016887">
    <property type="term" value="F:ATP hydrolysis activity"/>
    <property type="evidence" value="ECO:0007669"/>
    <property type="project" value="InterPro"/>
</dbReference>
<gene>
    <name evidence="8" type="ORF">GOHSU_21_00240</name>
</gene>
<proteinExistence type="inferred from homology"/>
<reference evidence="8 9" key="1">
    <citation type="submission" date="2012-12" db="EMBL/GenBank/DDBJ databases">
        <title>Whole genome shotgun sequence of Gordonia hirsuta NBRC 16056.</title>
        <authorList>
            <person name="Isaki-Nakamura S."/>
            <person name="Hosoyama A."/>
            <person name="Tsuchikane K."/>
            <person name="Katsumata H."/>
            <person name="Baba S."/>
            <person name="Yamazaki S."/>
            <person name="Fujita N."/>
        </authorList>
    </citation>
    <scope>NUCLEOTIDE SEQUENCE [LARGE SCALE GENOMIC DNA]</scope>
    <source>
        <strain evidence="8 9">NBRC 16056</strain>
    </source>
</reference>
<evidence type="ECO:0000256" key="2">
    <source>
        <dbReference type="ARBA" id="ARBA00005417"/>
    </source>
</evidence>
<dbReference type="CDD" id="cd03230">
    <property type="entry name" value="ABC_DR_subfamily_A"/>
    <property type="match status" value="1"/>
</dbReference>
<keyword evidence="3" id="KW-0813">Transport</keyword>
<dbReference type="Proteomes" id="UP000053405">
    <property type="component" value="Unassembled WGS sequence"/>
</dbReference>